<dbReference type="NCBIfam" id="TIGR04358">
    <property type="entry name" value="XXXCH_domain"/>
    <property type="match status" value="1"/>
</dbReference>
<evidence type="ECO:0008006" key="4">
    <source>
        <dbReference type="Google" id="ProtNLM"/>
    </source>
</evidence>
<organism evidence="2 3">
    <name type="scientific">Solidesulfovibrio magneticus (strain ATCC 700980 / DSM 13731 / RS-1)</name>
    <name type="common">Desulfovibrio magneticus</name>
    <dbReference type="NCBI Taxonomy" id="573370"/>
    <lineage>
        <taxon>Bacteria</taxon>
        <taxon>Pseudomonadati</taxon>
        <taxon>Thermodesulfobacteriota</taxon>
        <taxon>Desulfovibrionia</taxon>
        <taxon>Desulfovibrionales</taxon>
        <taxon>Desulfovibrionaceae</taxon>
        <taxon>Solidesulfovibrio</taxon>
    </lineage>
</organism>
<name>C4XK92_SOLM1</name>
<dbReference type="EMBL" id="AP010904">
    <property type="protein sequence ID" value="BAH76832.1"/>
    <property type="molecule type" value="Genomic_DNA"/>
</dbReference>
<protein>
    <recommendedName>
        <fullName evidence="4">GAK system XXXCH domain-containing protein</fullName>
    </recommendedName>
</protein>
<gene>
    <name evidence="2" type="ordered locus">DMR_33410</name>
</gene>
<dbReference type="AlphaFoldDB" id="C4XK92"/>
<keyword evidence="3" id="KW-1185">Reference proteome</keyword>
<evidence type="ECO:0000313" key="2">
    <source>
        <dbReference type="EMBL" id="BAH76832.1"/>
    </source>
</evidence>
<dbReference type="KEGG" id="dma:DMR_33410"/>
<reference evidence="2 3" key="1">
    <citation type="journal article" date="2009" name="Genome Res.">
        <title>Whole genome sequence of Desulfovibrio magneticus strain RS-1 revealed common gene clusters in magnetotactic bacteria.</title>
        <authorList>
            <person name="Nakazawa H."/>
            <person name="Arakaki A."/>
            <person name="Narita-Yamada S."/>
            <person name="Yashiro I."/>
            <person name="Jinno K."/>
            <person name="Aoki N."/>
            <person name="Tsuruyama A."/>
            <person name="Okamura Y."/>
            <person name="Tanikawa S."/>
            <person name="Fujita N."/>
            <person name="Takeyama H."/>
            <person name="Matsunaga T."/>
        </authorList>
    </citation>
    <scope>NUCLEOTIDE SEQUENCE [LARGE SCALE GENOMIC DNA]</scope>
    <source>
        <strain evidence="3">ATCC 700980 / DSM 13731 / RS-1</strain>
    </source>
</reference>
<dbReference type="HOGENOM" id="CLU_114029_0_0_7"/>
<proteinExistence type="predicted"/>
<feature type="region of interest" description="Disordered" evidence="1">
    <location>
        <begin position="1"/>
        <end position="29"/>
    </location>
</feature>
<dbReference type="Proteomes" id="UP000009071">
    <property type="component" value="Chromosome"/>
</dbReference>
<sequence length="209" mass="22379">MPSNRHRPIVELPQNVGRSEDTMHGSRKRRIEKTLPRDDVPRALAEVVARAGEGLLVIDGEAVELADCASFKISIRHSGASSQLKVTLRYPEAPGVLGGDSPVKDSPEEAASGGLPRYKGLKKRMKSTFRAIRDALLAGAAPDAGVAASFVADSRLMTRYPGKGDAYYAIYDAEVDRFEQALAAGDVAALTASAAALDRLKKECHSRHA</sequence>
<dbReference type="eggNOG" id="ENOG5033JWE">
    <property type="taxonomic scope" value="Bacteria"/>
</dbReference>
<accession>C4XK92</accession>
<dbReference type="InterPro" id="IPR027588">
    <property type="entry name" value="XXXCH_dom_fam"/>
</dbReference>
<evidence type="ECO:0000256" key="1">
    <source>
        <dbReference type="SAM" id="MobiDB-lite"/>
    </source>
</evidence>
<dbReference type="STRING" id="573370.DMR_33410"/>
<evidence type="ECO:0000313" key="3">
    <source>
        <dbReference type="Proteomes" id="UP000009071"/>
    </source>
</evidence>